<evidence type="ECO:0000256" key="1">
    <source>
        <dbReference type="SAM" id="MobiDB-lite"/>
    </source>
</evidence>
<feature type="compositionally biased region" description="Basic and acidic residues" evidence="1">
    <location>
        <begin position="1"/>
        <end position="11"/>
    </location>
</feature>
<dbReference type="EMBL" id="KQ964247">
    <property type="protein sequence ID" value="KXJ94434.1"/>
    <property type="molecule type" value="Genomic_DNA"/>
</dbReference>
<dbReference type="AlphaFoldDB" id="A0A136JB76"/>
<feature type="compositionally biased region" description="Basic and acidic residues" evidence="1">
    <location>
        <begin position="92"/>
        <end position="105"/>
    </location>
</feature>
<accession>A0A136JB76</accession>
<keyword evidence="3" id="KW-1185">Reference proteome</keyword>
<dbReference type="OrthoDB" id="5425130at2759"/>
<feature type="compositionally biased region" description="Polar residues" evidence="1">
    <location>
        <begin position="75"/>
        <end position="87"/>
    </location>
</feature>
<dbReference type="Proteomes" id="UP000070501">
    <property type="component" value="Unassembled WGS sequence"/>
</dbReference>
<gene>
    <name evidence="2" type="ORF">Micbo1qcDRAFT_159598</name>
</gene>
<reference evidence="3" key="1">
    <citation type="submission" date="2016-02" db="EMBL/GenBank/DDBJ databases">
        <title>Draft genome sequence of Microdochium bolleyi, a fungal endophyte of beachgrass.</title>
        <authorList>
            <consortium name="DOE Joint Genome Institute"/>
            <person name="David A.S."/>
            <person name="May G."/>
            <person name="Haridas S."/>
            <person name="Lim J."/>
            <person name="Wang M."/>
            <person name="Labutti K."/>
            <person name="Lipzen A."/>
            <person name="Barry K."/>
            <person name="Grigoriev I.V."/>
        </authorList>
    </citation>
    <scope>NUCLEOTIDE SEQUENCE [LARGE SCALE GENOMIC DNA]</scope>
    <source>
        <strain evidence="3">J235TASD1</strain>
    </source>
</reference>
<organism evidence="2 3">
    <name type="scientific">Microdochium bolleyi</name>
    <dbReference type="NCBI Taxonomy" id="196109"/>
    <lineage>
        <taxon>Eukaryota</taxon>
        <taxon>Fungi</taxon>
        <taxon>Dikarya</taxon>
        <taxon>Ascomycota</taxon>
        <taxon>Pezizomycotina</taxon>
        <taxon>Sordariomycetes</taxon>
        <taxon>Xylariomycetidae</taxon>
        <taxon>Xylariales</taxon>
        <taxon>Microdochiaceae</taxon>
        <taxon>Microdochium</taxon>
    </lineage>
</organism>
<feature type="compositionally biased region" description="Low complexity" evidence="1">
    <location>
        <begin position="65"/>
        <end position="74"/>
    </location>
</feature>
<sequence>MTVTEPARKVLEMPPQAAPSPAKSDAPLSLPMIETSPSGDLMPVSEESQLGGLNVVVPTQQQARLPSPSSTTSLATIQTSESYTQAPSSRTSDSRSQSRDRRSAESKGNVPGNVPGPGPRPRAGTNTSIASSMGPRGRVLRPVASAQNLHGPPSAGFRSGSRPRGATNDTLPPFAPSPMYHPFRQRPQTSSGPAPRGPRPLDGRDLYQLADSLSKNILVRRFHEERTDSFPVREADAALTDKDQATLQSIRKLFPLQGAQPAPPESDIRPAPPITDRHYNCWFRHENWVTSLNQHNSVECQTCHKKEKDPRMACCGCDVRVCYDCYERLMTEKRDLRAMVNKQQSA</sequence>
<evidence type="ECO:0000313" key="3">
    <source>
        <dbReference type="Proteomes" id="UP000070501"/>
    </source>
</evidence>
<dbReference type="CDD" id="cd16449">
    <property type="entry name" value="RING-HC"/>
    <property type="match status" value="1"/>
</dbReference>
<dbReference type="InParanoid" id="A0A136JB76"/>
<proteinExistence type="predicted"/>
<feature type="region of interest" description="Disordered" evidence="1">
    <location>
        <begin position="1"/>
        <end position="204"/>
    </location>
</feature>
<name>A0A136JB76_9PEZI</name>
<evidence type="ECO:0000313" key="2">
    <source>
        <dbReference type="EMBL" id="KXJ94434.1"/>
    </source>
</evidence>
<protein>
    <submittedName>
        <fullName evidence="2">Uncharacterized protein</fullName>
    </submittedName>
</protein>